<reference evidence="3" key="1">
    <citation type="submission" date="2017-09" db="EMBL/GenBank/DDBJ databases">
        <title>Depth-based differentiation of microbial function through sediment-hosted aquifers and enrichment of novel symbionts in the deep terrestrial subsurface.</title>
        <authorList>
            <person name="Probst A.J."/>
            <person name="Ladd B."/>
            <person name="Jarett J.K."/>
            <person name="Geller-Mcgrath D.E."/>
            <person name="Sieber C.M.K."/>
            <person name="Emerson J.B."/>
            <person name="Anantharaman K."/>
            <person name="Thomas B.C."/>
            <person name="Malmstrom R."/>
            <person name="Stieglmeier M."/>
            <person name="Klingl A."/>
            <person name="Woyke T."/>
            <person name="Ryan C.M."/>
            <person name="Banfield J.F."/>
        </authorList>
    </citation>
    <scope>NUCLEOTIDE SEQUENCE [LARGE SCALE GENOMIC DNA]</scope>
</reference>
<dbReference type="GO" id="GO:0005829">
    <property type="term" value="C:cytosol"/>
    <property type="evidence" value="ECO:0007669"/>
    <property type="project" value="TreeGrafter"/>
</dbReference>
<dbReference type="InterPro" id="IPR015946">
    <property type="entry name" value="KH_dom-like_a/b"/>
</dbReference>
<sequence>MEAKRLEKFQNVLKEELARAISQEIDFPKGVIATVMSVKIYSDLSWAEIFVSVIPEKESEFVLNVLKRKAYFLHQALNEKIRLRRIPRIKFLPYAGVSPQEKIEQILDEISVKESSAE</sequence>
<accession>A0A2M8L5Y8</accession>
<name>A0A2M8L5Y8_9BACT</name>
<dbReference type="PANTHER" id="PTHR33515">
    <property type="entry name" value="RIBOSOME-BINDING FACTOR A, CHLOROPLASTIC-RELATED"/>
    <property type="match status" value="1"/>
</dbReference>
<dbReference type="InterPro" id="IPR023799">
    <property type="entry name" value="RbfA_dom_sf"/>
</dbReference>
<dbReference type="Proteomes" id="UP000229500">
    <property type="component" value="Unassembled WGS sequence"/>
</dbReference>
<evidence type="ECO:0000313" key="3">
    <source>
        <dbReference type="Proteomes" id="UP000229500"/>
    </source>
</evidence>
<dbReference type="NCBIfam" id="TIGR00082">
    <property type="entry name" value="rbfA"/>
    <property type="match status" value="1"/>
</dbReference>
<dbReference type="AlphaFoldDB" id="A0A2M8L5Y8"/>
<proteinExistence type="predicted"/>
<dbReference type="SUPFAM" id="SSF89919">
    <property type="entry name" value="Ribosome-binding factor A, RbfA"/>
    <property type="match status" value="1"/>
</dbReference>
<evidence type="ECO:0000256" key="1">
    <source>
        <dbReference type="ARBA" id="ARBA00022517"/>
    </source>
</evidence>
<evidence type="ECO:0000313" key="2">
    <source>
        <dbReference type="EMBL" id="PJE69254.1"/>
    </source>
</evidence>
<dbReference type="InterPro" id="IPR000238">
    <property type="entry name" value="RbfA"/>
</dbReference>
<dbReference type="Gene3D" id="3.30.300.20">
    <property type="match status" value="1"/>
</dbReference>
<keyword evidence="1" id="KW-0690">Ribosome biogenesis</keyword>
<dbReference type="Pfam" id="PF02033">
    <property type="entry name" value="RBFA"/>
    <property type="match status" value="1"/>
</dbReference>
<dbReference type="GO" id="GO:0043024">
    <property type="term" value="F:ribosomal small subunit binding"/>
    <property type="evidence" value="ECO:0007669"/>
    <property type="project" value="TreeGrafter"/>
</dbReference>
<protein>
    <submittedName>
        <fullName evidence="2">Ribosome-binding factor A</fullName>
    </submittedName>
</protein>
<gene>
    <name evidence="2" type="primary">rbfA</name>
    <name evidence="2" type="ORF">COU96_00735</name>
</gene>
<organism evidence="2 3">
    <name type="scientific">Candidatus Shapirobacteria bacterium CG10_big_fil_rev_8_21_14_0_10_38_14</name>
    <dbReference type="NCBI Taxonomy" id="1974483"/>
    <lineage>
        <taxon>Bacteria</taxon>
        <taxon>Candidatus Shapironibacteriota</taxon>
    </lineage>
</organism>
<comment type="caution">
    <text evidence="2">The sequence shown here is derived from an EMBL/GenBank/DDBJ whole genome shotgun (WGS) entry which is preliminary data.</text>
</comment>
<dbReference type="GO" id="GO:0006364">
    <property type="term" value="P:rRNA processing"/>
    <property type="evidence" value="ECO:0007669"/>
    <property type="project" value="InterPro"/>
</dbReference>
<dbReference type="EMBL" id="PFEL01000035">
    <property type="protein sequence ID" value="PJE69254.1"/>
    <property type="molecule type" value="Genomic_DNA"/>
</dbReference>
<dbReference type="PANTHER" id="PTHR33515:SF1">
    <property type="entry name" value="RIBOSOME-BINDING FACTOR A, CHLOROPLASTIC-RELATED"/>
    <property type="match status" value="1"/>
</dbReference>